<reference evidence="3" key="1">
    <citation type="journal article" date="2015" name="Genome Announc.">
        <title>Genome sequence of the AIDS-associated pathogen Penicillium marneffei (ATCC18224) and its near taxonomic relative Talaromyces stipitatus (ATCC10500).</title>
        <authorList>
            <person name="Nierman W.C."/>
            <person name="Fedorova-Abrams N.D."/>
            <person name="Andrianopoulos A."/>
        </authorList>
    </citation>
    <scope>NUCLEOTIDE SEQUENCE [LARGE SCALE GENOMIC DNA]</scope>
    <source>
        <strain evidence="3">ATCC 10500 / CBS 375.48 / QM 6759 / NRRL 1006</strain>
    </source>
</reference>
<sequence length="613" mass="69525">MLYKAELRKNYKASEQAAFGIAFPSMVTTNYTVRKLAQSLKDFVQESTNKKRKKFSSHLAKAIEYRTLAAKEYESHYARLCTGDEKLASQLQCQIKNHEYYLNQMRLVLSLASNKRAATVTVSSNQQDQEFQLDEGENAAVPTEFTASNEEAESVTKLPPGPVKQKKEKSFDEEEFAMFCTGLSIAIHDIISIWERAVKGSIRCSVAAAITSCLYRIIKSDLYAAQQIYPHWFDNAFLQAREYHLIQDLKLKVMRKYLCVESGGAGDDADSIKRIITEALQVPSIGPIYLSDMIKTILMKEMKVTVPDFHVFEFSIGVHISIHAKSTPERSDQIEKIRSATGEELLHLQAVLRRHKVLKFDKDSGEERFLGKVKELVSRIQNMTQPSIICSIALWIEYHLSEVYQALLAYPLIPTMIHVYIYLRLKASVNKLENLETFCEQYGATLFWNGRPSTLEGWETAVKQWVITANNNSPKIAESRHKAFASLITTLVKNEYALNTDVISQLEEGSGNASETLEALKLKLQSEEITDTVLLSDAILAVVRAFAKQEMMGANAAIYIYSIRQLDSAPAFIEQIHSKWEAYLNGRPAWKKEFYRKSFRSKITVDGKGPNDK</sequence>
<dbReference type="AlphaFoldDB" id="B8MUV3"/>
<dbReference type="GeneID" id="8107293"/>
<dbReference type="Proteomes" id="UP000001745">
    <property type="component" value="Unassembled WGS sequence"/>
</dbReference>
<evidence type="ECO:0000313" key="2">
    <source>
        <dbReference type="EMBL" id="EED11882.1"/>
    </source>
</evidence>
<feature type="region of interest" description="Disordered" evidence="1">
    <location>
        <begin position="145"/>
        <end position="164"/>
    </location>
</feature>
<evidence type="ECO:0000313" key="3">
    <source>
        <dbReference type="Proteomes" id="UP000001745"/>
    </source>
</evidence>
<gene>
    <name evidence="2" type="ORF">TSTA_110610</name>
</gene>
<proteinExistence type="predicted"/>
<evidence type="ECO:0000256" key="1">
    <source>
        <dbReference type="SAM" id="MobiDB-lite"/>
    </source>
</evidence>
<dbReference type="EMBL" id="EQ962661">
    <property type="protein sequence ID" value="EED11882.1"/>
    <property type="molecule type" value="Genomic_DNA"/>
</dbReference>
<dbReference type="HOGENOM" id="CLU_445624_0_0_1"/>
<dbReference type="OMA" id="HISIHAK"/>
<dbReference type="InParanoid" id="B8MUV3"/>
<name>B8MUV3_TALSN</name>
<accession>B8MUV3</accession>
<dbReference type="VEuPathDB" id="FungiDB:TSTA_110610"/>
<organism evidence="2 3">
    <name type="scientific">Talaromyces stipitatus (strain ATCC 10500 / CBS 375.48 / QM 6759 / NRRL 1006)</name>
    <name type="common">Penicillium stipitatum</name>
    <dbReference type="NCBI Taxonomy" id="441959"/>
    <lineage>
        <taxon>Eukaryota</taxon>
        <taxon>Fungi</taxon>
        <taxon>Dikarya</taxon>
        <taxon>Ascomycota</taxon>
        <taxon>Pezizomycotina</taxon>
        <taxon>Eurotiomycetes</taxon>
        <taxon>Eurotiomycetidae</taxon>
        <taxon>Eurotiales</taxon>
        <taxon>Trichocomaceae</taxon>
        <taxon>Talaromyces</taxon>
        <taxon>Talaromyces sect. Talaromyces</taxon>
    </lineage>
</organism>
<dbReference type="RefSeq" id="XP_002488638.1">
    <property type="nucleotide sequence ID" value="XM_002488593.1"/>
</dbReference>
<protein>
    <submittedName>
        <fullName evidence="2">Uncharacterized protein</fullName>
    </submittedName>
</protein>
<keyword evidence="3" id="KW-1185">Reference proteome</keyword>